<organism evidence="3">
    <name type="scientific">Cuerna arida</name>
    <dbReference type="NCBI Taxonomy" id="1464854"/>
    <lineage>
        <taxon>Eukaryota</taxon>
        <taxon>Metazoa</taxon>
        <taxon>Ecdysozoa</taxon>
        <taxon>Arthropoda</taxon>
        <taxon>Hexapoda</taxon>
        <taxon>Insecta</taxon>
        <taxon>Pterygota</taxon>
        <taxon>Neoptera</taxon>
        <taxon>Paraneoptera</taxon>
        <taxon>Hemiptera</taxon>
        <taxon>Auchenorrhyncha</taxon>
        <taxon>Membracoidea</taxon>
        <taxon>Cicadellidae</taxon>
        <taxon>Cicadellinae</taxon>
        <taxon>Proconiini</taxon>
        <taxon>Cuerna</taxon>
    </lineage>
</organism>
<evidence type="ECO:0000256" key="2">
    <source>
        <dbReference type="SAM" id="MobiDB-lite"/>
    </source>
</evidence>
<feature type="compositionally biased region" description="Polar residues" evidence="2">
    <location>
        <begin position="98"/>
        <end position="117"/>
    </location>
</feature>
<feature type="compositionally biased region" description="Low complexity" evidence="2">
    <location>
        <begin position="662"/>
        <end position="680"/>
    </location>
</feature>
<sequence>MSKKVYNLRNKSDRLGLTSQMEQNIVNPEEADNELQASNLHTSTQHYTTQDTTNNVETTDNDDILFSDVSGDEFLGFDIETNATNMATSFRLDVDSTAVPTTEQRQSSDIITSQSAPDFTPTAVSLDEPTSRTGQQTATLDAPTQINELNSIGVTMNGAGSHPHTQTSTATDADLFARLAQLINTQGDRLDARLDENNSQLLTKLDARFDEVKTEIKLTNDKLEHFKDQFQAKINILESTQIKQSEELIKIRVELTQNLDRQMLNIREECVKEIKEQYETVKGTVFNNNMRLENKVDKKLNDQAIICQSNLIQQKEELSQQIETNKQQLLNQILPMNKQIEKIGPLNDMISAHDQRLNKMEDRLNKQEINNVPNIYVTCTGNGNTVIDNNCPKFHGRSQNPKEFLNRIRRFYERNAASRKMEDSVEYLWDLIEQSLESHAAKWFELVKDSIKCWNDFEQLFIARYWSREVQRGIKQRIEVEKYRPNGKLSRAEYFVERVLILRSITPPLSEEEIVTTLAEHFSELLQDARRVQNINTVSEFELLLQREDLKDAHQRSRYSNPPRSELHPNRPVNQNGYQRPPNSPPRQPYRNNNNFQQRPQHQAGYQNNNHNFRRDYGQRQETRDYHRGPNGNNSNNYQRKEERQYPSKEQARVCTTIVERSSSQNDSSNASGDSMNLNR</sequence>
<feature type="region of interest" description="Disordered" evidence="2">
    <location>
        <begin position="553"/>
        <end position="680"/>
    </location>
</feature>
<reference evidence="3" key="1">
    <citation type="submission" date="2015-11" db="EMBL/GenBank/DDBJ databases">
        <title>De novo transcriptome assembly of four potential Pierce s Disease insect vectors from Arizona vineyards.</title>
        <authorList>
            <person name="Tassone E.E."/>
        </authorList>
    </citation>
    <scope>NUCLEOTIDE SEQUENCE</scope>
</reference>
<keyword evidence="1" id="KW-0175">Coiled coil</keyword>
<feature type="coiled-coil region" evidence="1">
    <location>
        <begin position="308"/>
        <end position="370"/>
    </location>
</feature>
<evidence type="ECO:0000256" key="1">
    <source>
        <dbReference type="SAM" id="Coils"/>
    </source>
</evidence>
<gene>
    <name evidence="3" type="ORF">g.43245</name>
</gene>
<feature type="compositionally biased region" description="Basic and acidic residues" evidence="2">
    <location>
        <begin position="639"/>
        <end position="652"/>
    </location>
</feature>
<protein>
    <recommendedName>
        <fullName evidence="4">Retrotransposon gag domain-containing protein</fullName>
    </recommendedName>
</protein>
<dbReference type="AlphaFoldDB" id="A0A1B6H4Z8"/>
<accession>A0A1B6H4Z8</accession>
<evidence type="ECO:0000313" key="3">
    <source>
        <dbReference type="EMBL" id="JAS69743.1"/>
    </source>
</evidence>
<evidence type="ECO:0008006" key="4">
    <source>
        <dbReference type="Google" id="ProtNLM"/>
    </source>
</evidence>
<name>A0A1B6H4Z8_9HEMI</name>
<proteinExistence type="predicted"/>
<dbReference type="EMBL" id="GECZ01000026">
    <property type="protein sequence ID" value="JAS69743.1"/>
    <property type="molecule type" value="Transcribed_RNA"/>
</dbReference>
<feature type="region of interest" description="Disordered" evidence="2">
    <location>
        <begin position="98"/>
        <end position="137"/>
    </location>
</feature>
<feature type="compositionally biased region" description="Polar residues" evidence="2">
    <location>
        <begin position="590"/>
        <end position="611"/>
    </location>
</feature>
<feature type="compositionally biased region" description="Basic and acidic residues" evidence="2">
    <location>
        <begin position="613"/>
        <end position="628"/>
    </location>
</feature>